<dbReference type="Proteomes" id="UP000291343">
    <property type="component" value="Unassembled WGS sequence"/>
</dbReference>
<proteinExistence type="predicted"/>
<comment type="caution">
    <text evidence="1">The sequence shown here is derived from an EMBL/GenBank/DDBJ whole genome shotgun (WGS) entry which is preliminary data.</text>
</comment>
<dbReference type="PANTHER" id="PTHR35450:SF2">
    <property type="entry name" value="REVERSE TRANSCRIPTASE DOMAIN-CONTAINING PROTEIN"/>
    <property type="match status" value="1"/>
</dbReference>
<evidence type="ECO:0000313" key="2">
    <source>
        <dbReference type="Proteomes" id="UP000291343"/>
    </source>
</evidence>
<accession>A0A482XAN6</accession>
<organism evidence="1 2">
    <name type="scientific">Laodelphax striatellus</name>
    <name type="common">Small brown planthopper</name>
    <name type="synonym">Delphax striatella</name>
    <dbReference type="NCBI Taxonomy" id="195883"/>
    <lineage>
        <taxon>Eukaryota</taxon>
        <taxon>Metazoa</taxon>
        <taxon>Ecdysozoa</taxon>
        <taxon>Arthropoda</taxon>
        <taxon>Hexapoda</taxon>
        <taxon>Insecta</taxon>
        <taxon>Pterygota</taxon>
        <taxon>Neoptera</taxon>
        <taxon>Paraneoptera</taxon>
        <taxon>Hemiptera</taxon>
        <taxon>Auchenorrhyncha</taxon>
        <taxon>Fulgoroidea</taxon>
        <taxon>Delphacidae</taxon>
        <taxon>Criomorphinae</taxon>
        <taxon>Laodelphax</taxon>
    </lineage>
</organism>
<dbReference type="AlphaFoldDB" id="A0A482XAN6"/>
<dbReference type="PANTHER" id="PTHR35450">
    <property type="entry name" value="REVERSE TRANSCRIPTASE DOMAIN-CONTAINING PROTEIN"/>
    <property type="match status" value="1"/>
</dbReference>
<protein>
    <submittedName>
        <fullName evidence="1">Uncharacterized protein</fullName>
    </submittedName>
</protein>
<gene>
    <name evidence="1" type="ORF">LSTR_LSTR004179</name>
</gene>
<dbReference type="InParanoid" id="A0A482XAN6"/>
<keyword evidence="2" id="KW-1185">Reference proteome</keyword>
<evidence type="ECO:0000313" key="1">
    <source>
        <dbReference type="EMBL" id="RZF42371.1"/>
    </source>
</evidence>
<name>A0A482XAN6_LAOST</name>
<dbReference type="OrthoDB" id="6627769at2759"/>
<dbReference type="SMR" id="A0A482XAN6"/>
<reference evidence="1 2" key="1">
    <citation type="journal article" date="2017" name="Gigascience">
        <title>Genome sequence of the small brown planthopper, Laodelphax striatellus.</title>
        <authorList>
            <person name="Zhu J."/>
            <person name="Jiang F."/>
            <person name="Wang X."/>
            <person name="Yang P."/>
            <person name="Bao Y."/>
            <person name="Zhao W."/>
            <person name="Wang W."/>
            <person name="Lu H."/>
            <person name="Wang Q."/>
            <person name="Cui N."/>
            <person name="Li J."/>
            <person name="Chen X."/>
            <person name="Luo L."/>
            <person name="Yu J."/>
            <person name="Kang L."/>
            <person name="Cui F."/>
        </authorList>
    </citation>
    <scope>NUCLEOTIDE SEQUENCE [LARGE SCALE GENOMIC DNA]</scope>
    <source>
        <strain evidence="1">Lst14</strain>
    </source>
</reference>
<sequence length="168" mass="19363">MFSWTFRRVLRADFENIPKALAKRYGLIDNEAPYYKCKPDQVLRSETAKLLWDSAIVTDRAVEANRPNIVLFDRVCKKAYIIDVAVPLDDNLVSTLAEKKRKYQPLSVELKDIYRLESVEVIPIVISTNGLVTREWVQAKEKLGLNNWHLRIMQKAALLGTANIVRSF</sequence>
<dbReference type="EMBL" id="QKKF02015211">
    <property type="protein sequence ID" value="RZF42371.1"/>
    <property type="molecule type" value="Genomic_DNA"/>
</dbReference>